<sequence length="112" mass="12547">MGDMSCGESKCQLCNPLDMYEWVERAGVVVAARHRVTGNVIPFRRRPFVSLLPDAPIIAEGNLAYEMSHPGKHSHAPVVHICRGCAERILGRRLRDGEVLMQEVRDARPRAD</sequence>
<gene>
    <name evidence="1" type="ORF">MM415A05265_0005</name>
    <name evidence="2" type="ORF">MM415B03262_0006</name>
</gene>
<organism evidence="1">
    <name type="scientific">viral metagenome</name>
    <dbReference type="NCBI Taxonomy" id="1070528"/>
    <lineage>
        <taxon>unclassified sequences</taxon>
        <taxon>metagenomes</taxon>
        <taxon>organismal metagenomes</taxon>
    </lineage>
</organism>
<evidence type="ECO:0000313" key="1">
    <source>
        <dbReference type="EMBL" id="QJA68988.1"/>
    </source>
</evidence>
<protein>
    <submittedName>
        <fullName evidence="1">Uncharacterized protein</fullName>
    </submittedName>
</protein>
<reference evidence="1" key="1">
    <citation type="submission" date="2020-03" db="EMBL/GenBank/DDBJ databases">
        <title>The deep terrestrial virosphere.</title>
        <authorList>
            <person name="Holmfeldt K."/>
            <person name="Nilsson E."/>
            <person name="Simone D."/>
            <person name="Lopez-Fernandez M."/>
            <person name="Wu X."/>
            <person name="de Brujin I."/>
            <person name="Lundin D."/>
            <person name="Andersson A."/>
            <person name="Bertilsson S."/>
            <person name="Dopson M."/>
        </authorList>
    </citation>
    <scope>NUCLEOTIDE SEQUENCE</scope>
    <source>
        <strain evidence="1">MM415A05265</strain>
        <strain evidence="2">MM415B03262</strain>
    </source>
</reference>
<dbReference type="EMBL" id="MT141667">
    <property type="protein sequence ID" value="QJA68988.1"/>
    <property type="molecule type" value="Genomic_DNA"/>
</dbReference>
<evidence type="ECO:0000313" key="2">
    <source>
        <dbReference type="EMBL" id="QJA91755.1"/>
    </source>
</evidence>
<name>A0A6M3JI37_9ZZZZ</name>
<dbReference type="EMBL" id="MT143011">
    <property type="protein sequence ID" value="QJA91755.1"/>
    <property type="molecule type" value="Genomic_DNA"/>
</dbReference>
<accession>A0A6M3JI37</accession>
<dbReference type="AlphaFoldDB" id="A0A6M3JI37"/>
<proteinExistence type="predicted"/>